<feature type="compositionally biased region" description="Gly residues" evidence="1">
    <location>
        <begin position="189"/>
        <end position="198"/>
    </location>
</feature>
<evidence type="ECO:0008006" key="5">
    <source>
        <dbReference type="Google" id="ProtNLM"/>
    </source>
</evidence>
<feature type="compositionally biased region" description="Polar residues" evidence="1">
    <location>
        <begin position="122"/>
        <end position="131"/>
    </location>
</feature>
<keyword evidence="4" id="KW-1185">Reference proteome</keyword>
<keyword evidence="2" id="KW-0472">Membrane</keyword>
<organism evidence="3 4">
    <name type="scientific">Microbispora amethystogenes</name>
    <dbReference type="NCBI Taxonomy" id="1427754"/>
    <lineage>
        <taxon>Bacteria</taxon>
        <taxon>Bacillati</taxon>
        <taxon>Actinomycetota</taxon>
        <taxon>Actinomycetes</taxon>
        <taxon>Streptosporangiales</taxon>
        <taxon>Streptosporangiaceae</taxon>
        <taxon>Microbispora</taxon>
    </lineage>
</organism>
<accession>A0ABQ4FC59</accession>
<proteinExistence type="predicted"/>
<evidence type="ECO:0000256" key="2">
    <source>
        <dbReference type="SAM" id="Phobius"/>
    </source>
</evidence>
<feature type="compositionally biased region" description="Acidic residues" evidence="1">
    <location>
        <begin position="151"/>
        <end position="172"/>
    </location>
</feature>
<evidence type="ECO:0000313" key="4">
    <source>
        <dbReference type="Proteomes" id="UP000651728"/>
    </source>
</evidence>
<sequence>MVAGGLALGIPGAAAAESVGFTVLPSGDGVYPPRPVSVENVVDPGIVTPAVQENEPAVAQPVCQGNACNNNQPVWWGGQPIWGGNGPGVWTTNETKNGNAPVQPVVAPLGGAGGEGTGPVQPLQNAAQQSEALPAGAAESEEVPEERADEKADEEEDMPAEEESEGFPEEEAGPPMAGAPAGEAPTEAGPGGGTGGGPLPFTGAPAGVAVAGAGLLVVALGYTLLSAWRRRSGDAG</sequence>
<comment type="caution">
    <text evidence="3">The sequence shown here is derived from an EMBL/GenBank/DDBJ whole genome shotgun (WGS) entry which is preliminary data.</text>
</comment>
<evidence type="ECO:0000313" key="3">
    <source>
        <dbReference type="EMBL" id="GIH32417.1"/>
    </source>
</evidence>
<dbReference type="EMBL" id="BOOB01000017">
    <property type="protein sequence ID" value="GIH32417.1"/>
    <property type="molecule type" value="Genomic_DNA"/>
</dbReference>
<keyword evidence="2" id="KW-1133">Transmembrane helix</keyword>
<protein>
    <recommendedName>
        <fullName evidence="5">Gram-positive cocci surface proteins LPxTG domain-containing protein</fullName>
    </recommendedName>
</protein>
<feature type="transmembrane region" description="Helical" evidence="2">
    <location>
        <begin position="206"/>
        <end position="225"/>
    </location>
</feature>
<gene>
    <name evidence="3" type="ORF">Mam01_25810</name>
</gene>
<feature type="compositionally biased region" description="Low complexity" evidence="1">
    <location>
        <begin position="173"/>
        <end position="188"/>
    </location>
</feature>
<dbReference type="RefSeq" id="WP_204285568.1">
    <property type="nucleotide sequence ID" value="NZ_BAABEJ010000004.1"/>
</dbReference>
<keyword evidence="2" id="KW-0812">Transmembrane</keyword>
<name>A0ABQ4FC59_9ACTN</name>
<reference evidence="3 4" key="1">
    <citation type="submission" date="2021-01" db="EMBL/GenBank/DDBJ databases">
        <title>Whole genome shotgun sequence of Microbispora amethystogenes NBRC 101907.</title>
        <authorList>
            <person name="Komaki H."/>
            <person name="Tamura T."/>
        </authorList>
    </citation>
    <scope>NUCLEOTIDE SEQUENCE [LARGE SCALE GENOMIC DNA]</scope>
    <source>
        <strain evidence="3 4">NBRC 101907</strain>
    </source>
</reference>
<evidence type="ECO:0000256" key="1">
    <source>
        <dbReference type="SAM" id="MobiDB-lite"/>
    </source>
</evidence>
<dbReference type="Proteomes" id="UP000651728">
    <property type="component" value="Unassembled WGS sequence"/>
</dbReference>
<feature type="region of interest" description="Disordered" evidence="1">
    <location>
        <begin position="108"/>
        <end position="200"/>
    </location>
</feature>